<dbReference type="GO" id="GO:0060285">
    <property type="term" value="P:cilium-dependent cell motility"/>
    <property type="evidence" value="ECO:0007669"/>
    <property type="project" value="TreeGrafter"/>
</dbReference>
<dbReference type="PROSITE" id="PS51336">
    <property type="entry name" value="DM10"/>
    <property type="match status" value="3"/>
</dbReference>
<dbReference type="Pfam" id="PF13499">
    <property type="entry name" value="EF-hand_7"/>
    <property type="match status" value="1"/>
</dbReference>
<dbReference type="AlphaFoldDB" id="A0A5A8CU33"/>
<gene>
    <name evidence="13" type="ORF">FNF28_06536</name>
    <name evidence="12" type="ORF">FNF29_00696</name>
    <name evidence="14" type="ORF">FNF31_04724</name>
</gene>
<feature type="domain" description="DM10" evidence="11">
    <location>
        <begin position="287"/>
        <end position="404"/>
    </location>
</feature>
<dbReference type="InterPro" id="IPR011992">
    <property type="entry name" value="EF-hand-dom_pair"/>
</dbReference>
<dbReference type="Pfam" id="PF13202">
    <property type="entry name" value="EF-hand_5"/>
    <property type="match status" value="1"/>
</dbReference>
<dbReference type="Proteomes" id="UP000323011">
    <property type="component" value="Unassembled WGS sequence"/>
</dbReference>
<dbReference type="Gene3D" id="1.10.238.10">
    <property type="entry name" value="EF-hand"/>
    <property type="match status" value="2"/>
</dbReference>
<reference evidence="15 16" key="1">
    <citation type="submission" date="2019-07" db="EMBL/GenBank/DDBJ databases">
        <title>Genomes of Cafeteria roenbergensis.</title>
        <authorList>
            <person name="Fischer M.G."/>
            <person name="Hackl T."/>
            <person name="Roman M."/>
        </authorList>
    </citation>
    <scope>NUCLEOTIDE SEQUENCE [LARGE SCALE GENOMIC DNA]</scope>
    <source>
        <strain evidence="12 15">BVI</strain>
        <strain evidence="14 17">Cflag</strain>
        <strain evidence="13 16">RCC970-E3</strain>
    </source>
</reference>
<evidence type="ECO:0000259" key="11">
    <source>
        <dbReference type="PROSITE" id="PS51336"/>
    </source>
</evidence>
<dbReference type="InterPro" id="IPR002048">
    <property type="entry name" value="EF_hand_dom"/>
</dbReference>
<dbReference type="SMART" id="SM00676">
    <property type="entry name" value="DM10"/>
    <property type="match status" value="3"/>
</dbReference>
<feature type="compositionally biased region" description="Acidic residues" evidence="9">
    <location>
        <begin position="462"/>
        <end position="473"/>
    </location>
</feature>
<comment type="caution">
    <text evidence="12">The sequence shown here is derived from an EMBL/GenBank/DDBJ whole genome shotgun (WGS) entry which is preliminary data.</text>
</comment>
<feature type="region of interest" description="Disordered" evidence="9">
    <location>
        <begin position="206"/>
        <end position="251"/>
    </location>
</feature>
<dbReference type="SMART" id="SM00054">
    <property type="entry name" value="EFh"/>
    <property type="match status" value="3"/>
</dbReference>
<keyword evidence="4" id="KW-0106">Calcium</keyword>
<dbReference type="InterPro" id="IPR040193">
    <property type="entry name" value="EFHC1/EFHC2/EFHB"/>
</dbReference>
<evidence type="ECO:0000256" key="8">
    <source>
        <dbReference type="ARBA" id="ARBA00023273"/>
    </source>
</evidence>
<protein>
    <submittedName>
        <fullName evidence="12">Uncharacterized protein</fullName>
    </submittedName>
</protein>
<evidence type="ECO:0000256" key="5">
    <source>
        <dbReference type="ARBA" id="ARBA00022846"/>
    </source>
</evidence>
<keyword evidence="2" id="KW-0963">Cytoplasm</keyword>
<evidence type="ECO:0000259" key="10">
    <source>
        <dbReference type="PROSITE" id="PS50222"/>
    </source>
</evidence>
<dbReference type="GO" id="GO:0072686">
    <property type="term" value="C:mitotic spindle"/>
    <property type="evidence" value="ECO:0007669"/>
    <property type="project" value="TreeGrafter"/>
</dbReference>
<evidence type="ECO:0000256" key="9">
    <source>
        <dbReference type="SAM" id="MobiDB-lite"/>
    </source>
</evidence>
<evidence type="ECO:0000313" key="13">
    <source>
        <dbReference type="EMBL" id="KAA0157382.1"/>
    </source>
</evidence>
<evidence type="ECO:0000313" key="16">
    <source>
        <dbReference type="Proteomes" id="UP000324907"/>
    </source>
</evidence>
<dbReference type="Proteomes" id="UP000324907">
    <property type="component" value="Unassembled WGS sequence"/>
</dbReference>
<dbReference type="GO" id="GO:0043014">
    <property type="term" value="F:alpha-tubulin binding"/>
    <property type="evidence" value="ECO:0007669"/>
    <property type="project" value="TreeGrafter"/>
</dbReference>
<keyword evidence="8" id="KW-0966">Cell projection</keyword>
<dbReference type="GO" id="GO:0005509">
    <property type="term" value="F:calcium ion binding"/>
    <property type="evidence" value="ECO:0007669"/>
    <property type="project" value="InterPro"/>
</dbReference>
<evidence type="ECO:0000313" key="15">
    <source>
        <dbReference type="Proteomes" id="UP000323011"/>
    </source>
</evidence>
<accession>A0A5A8CU33</accession>
<dbReference type="EMBL" id="VLTN01000003">
    <property type="protein sequence ID" value="KAA0156585.1"/>
    <property type="molecule type" value="Genomic_DNA"/>
</dbReference>
<dbReference type="CDD" id="cd00051">
    <property type="entry name" value="EFh"/>
    <property type="match status" value="1"/>
</dbReference>
<dbReference type="PANTHER" id="PTHR12086">
    <property type="entry name" value="EF-HAND DOMAIN C-TERMINAL CONTAINING PROTEIN"/>
    <property type="match status" value="1"/>
</dbReference>
<evidence type="ECO:0000313" key="17">
    <source>
        <dbReference type="Proteomes" id="UP000325113"/>
    </source>
</evidence>
<dbReference type="PANTHER" id="PTHR12086:SF9">
    <property type="entry name" value="EF-HAND DOMAIN-CONTAINING PROTEIN 1"/>
    <property type="match status" value="1"/>
</dbReference>
<dbReference type="GO" id="GO:0005930">
    <property type="term" value="C:axoneme"/>
    <property type="evidence" value="ECO:0007669"/>
    <property type="project" value="TreeGrafter"/>
</dbReference>
<comment type="subcellular location">
    <subcellularLocation>
        <location evidence="1">Cytoplasm</location>
        <location evidence="1">Cytoskeleton</location>
        <location evidence="1">Flagellum axoneme</location>
    </subcellularLocation>
</comment>
<dbReference type="GO" id="GO:0000281">
    <property type="term" value="P:mitotic cytokinesis"/>
    <property type="evidence" value="ECO:0007669"/>
    <property type="project" value="TreeGrafter"/>
</dbReference>
<dbReference type="Gene3D" id="2.30.29.170">
    <property type="match status" value="3"/>
</dbReference>
<keyword evidence="6" id="KW-0969">Cilium</keyword>
<keyword evidence="15" id="KW-1185">Reference proteome</keyword>
<dbReference type="GO" id="GO:0007052">
    <property type="term" value="P:mitotic spindle organization"/>
    <property type="evidence" value="ECO:0007669"/>
    <property type="project" value="TreeGrafter"/>
</dbReference>
<dbReference type="EMBL" id="VLTM01000051">
    <property type="protein sequence ID" value="KAA0159648.1"/>
    <property type="molecule type" value="Genomic_DNA"/>
</dbReference>
<dbReference type="PROSITE" id="PS00018">
    <property type="entry name" value="EF_HAND_1"/>
    <property type="match status" value="1"/>
</dbReference>
<evidence type="ECO:0000256" key="2">
    <source>
        <dbReference type="ARBA" id="ARBA00022490"/>
    </source>
</evidence>
<feature type="region of interest" description="Disordered" evidence="9">
    <location>
        <begin position="455"/>
        <end position="501"/>
    </location>
</feature>
<keyword evidence="5" id="KW-0282">Flagellum</keyword>
<dbReference type="InterPro" id="IPR006602">
    <property type="entry name" value="DM10_dom"/>
</dbReference>
<evidence type="ECO:0000256" key="4">
    <source>
        <dbReference type="ARBA" id="ARBA00022837"/>
    </source>
</evidence>
<feature type="domain" description="DM10" evidence="11">
    <location>
        <begin position="576"/>
        <end position="671"/>
    </location>
</feature>
<feature type="domain" description="EF-hand" evidence="10">
    <location>
        <begin position="692"/>
        <end position="727"/>
    </location>
</feature>
<organism evidence="12 15">
    <name type="scientific">Cafeteria roenbergensis</name>
    <name type="common">Marine flagellate</name>
    <dbReference type="NCBI Taxonomy" id="33653"/>
    <lineage>
        <taxon>Eukaryota</taxon>
        <taxon>Sar</taxon>
        <taxon>Stramenopiles</taxon>
        <taxon>Bigyra</taxon>
        <taxon>Opalozoa</taxon>
        <taxon>Bicosoecida</taxon>
        <taxon>Cafeteriaceae</taxon>
        <taxon>Cafeteria</taxon>
    </lineage>
</organism>
<dbReference type="Pfam" id="PF06565">
    <property type="entry name" value="DM10_dom"/>
    <property type="match status" value="3"/>
</dbReference>
<feature type="domain" description="EF-hand" evidence="10">
    <location>
        <begin position="820"/>
        <end position="855"/>
    </location>
</feature>
<keyword evidence="3" id="KW-0677">Repeat</keyword>
<name>A0A5A8CU33_CAFRO</name>
<evidence type="ECO:0000313" key="14">
    <source>
        <dbReference type="EMBL" id="KAA0159648.1"/>
    </source>
</evidence>
<evidence type="ECO:0000256" key="1">
    <source>
        <dbReference type="ARBA" id="ARBA00004611"/>
    </source>
</evidence>
<feature type="domain" description="DM10" evidence="11">
    <location>
        <begin position="92"/>
        <end position="214"/>
    </location>
</feature>
<dbReference type="Proteomes" id="UP000325113">
    <property type="component" value="Unassembled WGS sequence"/>
</dbReference>
<evidence type="ECO:0000256" key="3">
    <source>
        <dbReference type="ARBA" id="ARBA00022737"/>
    </source>
</evidence>
<keyword evidence="7" id="KW-0206">Cytoskeleton</keyword>
<dbReference type="SUPFAM" id="SSF47473">
    <property type="entry name" value="EF-hand"/>
    <property type="match status" value="1"/>
</dbReference>
<evidence type="ECO:0000256" key="6">
    <source>
        <dbReference type="ARBA" id="ARBA00023069"/>
    </source>
</evidence>
<dbReference type="PROSITE" id="PS50222">
    <property type="entry name" value="EF_HAND_2"/>
    <property type="match status" value="2"/>
</dbReference>
<dbReference type="EMBL" id="VLTL01000167">
    <property type="protein sequence ID" value="KAA0157382.1"/>
    <property type="molecule type" value="Genomic_DNA"/>
</dbReference>
<sequence>MASSSLTAAGKDILSLPVTMRMGLEGAPKPRGRSQGIRVEHGVPVFRSRVATAAPGSLTETMAARRMGETLAGKPAFEPAVDKEVPRHVQLAGMTLTFYAYFREAVTESRLEGDRVRHLRISYFLEDDTAVINEARVADSGIPQGIFLRRGKVPLGRTSHGVTALGKSQGMVSAGDRHLHWKDLRVGATLTILGRRMRVTSCDPATRDFYATTPGASPQPADESEPDDSFTTTRREVSARETGSAPGAWHGVRSSPILRYAEARLGNPSGKQIRAAPDTLGRFLTHGGTRLRFRGAVQDPRPFAPEHKVVLTVFPEDDTVSIVEVYGNNKGYDGTSAKLFKRGRLPRRFVVHDDRTRSIEDDNGDEDYFTTAEFRVGALINVMGRNVRITEADEATLKWLAEHGEEVAAAATTATSRAGVRLGGTGSSLRGGVAGGASGAGGLTATGRRVRFGATAGVDGMPNDDDEAEAADEAAERADAADKPVPPPEVQPSAYTGIGSEEDSLGSFFSLLPRYPRRDMSRSTKFEGMALKFKAKFAPPLASGAGAAPAAAAASSAAAADASDPTSGAISQEEAEARAVRGGISRIDATREFIVTWFMEDETITVYEPPQRNTGVIGGKFMSRRRLRNPATGDFFRDDDFVIGAELQLGGHRFHLYDAEGFTKRLLKGEAKVWGSSDVKFVLNNLRSKFADFSTTMRRAFRSMDKDFSGTITMDELETQLRKWGMRVTKQELVQIFNHYDRGDTGKWSFDDFCAAFTDPDFGDGAGGVMTSDADKASLLEDDELKQYEEHITSVRLNDVEQERLTRLLESFAAEFAARSGEERMAQEFRRVDLDKSNTVDRDEFRHALTVSFHLRDDDAALLERQFFPPGKEELDYEAFMKHLRGMIRRSTH</sequence>
<proteinExistence type="predicted"/>
<dbReference type="InterPro" id="IPR018247">
    <property type="entry name" value="EF_Hand_1_Ca_BS"/>
</dbReference>
<evidence type="ECO:0000313" key="12">
    <source>
        <dbReference type="EMBL" id="KAA0156585.1"/>
    </source>
</evidence>
<evidence type="ECO:0000256" key="7">
    <source>
        <dbReference type="ARBA" id="ARBA00023212"/>
    </source>
</evidence>